<accession>A0A4P6MNS8</accession>
<feature type="binding site" evidence="3">
    <location>
        <position position="165"/>
    </location>
    <ligand>
        <name>a divalent metal cation</name>
        <dbReference type="ChEBI" id="CHEBI:60240"/>
        <label>2</label>
    </ligand>
</feature>
<evidence type="ECO:0000256" key="2">
    <source>
        <dbReference type="ARBA" id="ARBA00022801"/>
    </source>
</evidence>
<dbReference type="STRING" id="1216970.GCA_001570985_01801"/>
<feature type="binding site" evidence="3">
    <location>
        <position position="189"/>
    </location>
    <ligand>
        <name>a divalent metal cation</name>
        <dbReference type="ChEBI" id="CHEBI:60240"/>
        <label>2</label>
    </ligand>
</feature>
<protein>
    <submittedName>
        <fullName evidence="4">TatD family deoxyribonuclease</fullName>
    </submittedName>
</protein>
<organism evidence="4 5">
    <name type="scientific">Janibacter limosus</name>
    <dbReference type="NCBI Taxonomy" id="53458"/>
    <lineage>
        <taxon>Bacteria</taxon>
        <taxon>Bacillati</taxon>
        <taxon>Actinomycetota</taxon>
        <taxon>Actinomycetes</taxon>
        <taxon>Micrococcales</taxon>
        <taxon>Intrasporangiaceae</taxon>
        <taxon>Janibacter</taxon>
    </lineage>
</organism>
<dbReference type="Proteomes" id="UP000290408">
    <property type="component" value="Chromosome"/>
</dbReference>
<dbReference type="FunFam" id="3.20.20.140:FF:000005">
    <property type="entry name" value="TatD family hydrolase"/>
    <property type="match status" value="1"/>
</dbReference>
<dbReference type="NCBIfam" id="TIGR00010">
    <property type="entry name" value="YchF/TatD family DNA exonuclease"/>
    <property type="match status" value="1"/>
</dbReference>
<dbReference type="InterPro" id="IPR015991">
    <property type="entry name" value="TatD/YcfH-like"/>
</dbReference>
<name>A0A4P6MNS8_9MICO</name>
<dbReference type="InterPro" id="IPR032466">
    <property type="entry name" value="Metal_Hydrolase"/>
</dbReference>
<dbReference type="RefSeq" id="WP_130628384.1">
    <property type="nucleotide sequence ID" value="NZ_CP036164.1"/>
</dbReference>
<evidence type="ECO:0000256" key="3">
    <source>
        <dbReference type="PIRSR" id="PIRSR005902-1"/>
    </source>
</evidence>
<feature type="binding site" evidence="3">
    <location>
        <position position="24"/>
    </location>
    <ligand>
        <name>a divalent metal cation</name>
        <dbReference type="ChEBI" id="CHEBI:60240"/>
        <label>1</label>
    </ligand>
</feature>
<dbReference type="GO" id="GO:0016788">
    <property type="term" value="F:hydrolase activity, acting on ester bonds"/>
    <property type="evidence" value="ECO:0007669"/>
    <property type="project" value="InterPro"/>
</dbReference>
<dbReference type="Pfam" id="PF01026">
    <property type="entry name" value="TatD_DNase"/>
    <property type="match status" value="1"/>
</dbReference>
<dbReference type="PANTHER" id="PTHR46124">
    <property type="entry name" value="D-AMINOACYL-TRNA DEACYLASE"/>
    <property type="match status" value="1"/>
</dbReference>
<feature type="binding site" evidence="3">
    <location>
        <position position="128"/>
    </location>
    <ligand>
        <name>a divalent metal cation</name>
        <dbReference type="ChEBI" id="CHEBI:60240"/>
        <label>1</label>
    </ligand>
</feature>
<dbReference type="InterPro" id="IPR001130">
    <property type="entry name" value="TatD-like"/>
</dbReference>
<evidence type="ECO:0000313" key="4">
    <source>
        <dbReference type="EMBL" id="QBF45141.1"/>
    </source>
</evidence>
<evidence type="ECO:0000313" key="5">
    <source>
        <dbReference type="Proteomes" id="UP000290408"/>
    </source>
</evidence>
<keyword evidence="1 3" id="KW-0479">Metal-binding</keyword>
<dbReference type="AlphaFoldDB" id="A0A4P6MNS8"/>
<dbReference type="EMBL" id="CP036164">
    <property type="protein sequence ID" value="QBF45141.1"/>
    <property type="molecule type" value="Genomic_DNA"/>
</dbReference>
<proteinExistence type="predicted"/>
<feature type="binding site" evidence="3">
    <location>
        <position position="239"/>
    </location>
    <ligand>
        <name>a divalent metal cation</name>
        <dbReference type="ChEBI" id="CHEBI:60240"/>
        <label>1</label>
    </ligand>
</feature>
<dbReference type="GO" id="GO:0046872">
    <property type="term" value="F:metal ion binding"/>
    <property type="evidence" value="ECO:0007669"/>
    <property type="project" value="UniProtKB-KW"/>
</dbReference>
<keyword evidence="2" id="KW-0378">Hydrolase</keyword>
<dbReference type="OrthoDB" id="9810005at2"/>
<reference evidence="4 5" key="1">
    <citation type="submission" date="2019-02" db="EMBL/GenBank/DDBJ databases">
        <title>Genomic data mining of an Antarctic deep-sea actinobacterium, Janibacterlimosus P3-3-X1.</title>
        <authorList>
            <person name="Liao L."/>
            <person name="Chen B."/>
        </authorList>
    </citation>
    <scope>NUCLEOTIDE SEQUENCE [LARGE SCALE GENOMIC DNA]</scope>
    <source>
        <strain evidence="4 5">P3-3-X1</strain>
    </source>
</reference>
<evidence type="ECO:0000256" key="1">
    <source>
        <dbReference type="ARBA" id="ARBA00022723"/>
    </source>
</evidence>
<dbReference type="Gene3D" id="3.20.20.140">
    <property type="entry name" value="Metal-dependent hydrolases"/>
    <property type="match status" value="1"/>
</dbReference>
<dbReference type="SUPFAM" id="SSF51556">
    <property type="entry name" value="Metallo-dependent hydrolases"/>
    <property type="match status" value="1"/>
</dbReference>
<dbReference type="GO" id="GO:0004536">
    <property type="term" value="F:DNA nuclease activity"/>
    <property type="evidence" value="ECO:0007669"/>
    <property type="project" value="InterPro"/>
</dbReference>
<gene>
    <name evidence="4" type="ORF">EXU32_01960</name>
</gene>
<feature type="binding site" evidence="3">
    <location>
        <position position="22"/>
    </location>
    <ligand>
        <name>a divalent metal cation</name>
        <dbReference type="ChEBI" id="CHEBI:60240"/>
        <label>1</label>
    </ligand>
</feature>
<dbReference type="CDD" id="cd01310">
    <property type="entry name" value="TatD_DNAse"/>
    <property type="match status" value="1"/>
</dbReference>
<dbReference type="KEGG" id="jli:EXU32_01960"/>
<dbReference type="GO" id="GO:0005829">
    <property type="term" value="C:cytosol"/>
    <property type="evidence" value="ECO:0007669"/>
    <property type="project" value="TreeGrafter"/>
</dbReference>
<sequence>MAGRDDVAARPDPLPLAVVDNHTHLDIRRHDIPDAIAPDGQGERTTADVAAALATAATVGVDRVVQVGCDLESARFTVDQVERHPSMLGAVALHPNEIPDLAESGRLQEAWDEIERLAAHPRVRAIGETGLDYFRTGPEGRAVQQESFRWHIDLAKRTGKALQIHDRDSHEDVLRVLAEEGAPQTTVLHCFSGDLAMARECVERGYLLSFAGTVTFKSAAGLREALTHTPIDQVLAETDAPYLTPSPERGRANAPYLLPHTVRVMAAALGVDVATMCTAISDNSERVYGPWRTS</sequence>
<dbReference type="PANTHER" id="PTHR46124:SF2">
    <property type="entry name" value="D-AMINOACYL-TRNA DEACYLASE"/>
    <property type="match status" value="1"/>
</dbReference>
<keyword evidence="5" id="KW-1185">Reference proteome</keyword>
<dbReference type="PIRSF" id="PIRSF005902">
    <property type="entry name" value="DNase_TatD"/>
    <property type="match status" value="1"/>
</dbReference>